<gene>
    <name evidence="2" type="ORF">ACH5RR_032534</name>
</gene>
<name>A0ABD2YMS7_9GENT</name>
<evidence type="ECO:0000313" key="2">
    <source>
        <dbReference type="EMBL" id="KAL3507152.1"/>
    </source>
</evidence>
<protein>
    <submittedName>
        <fullName evidence="2">Uncharacterized protein</fullName>
    </submittedName>
</protein>
<organism evidence="2 3">
    <name type="scientific">Cinchona calisaya</name>
    <dbReference type="NCBI Taxonomy" id="153742"/>
    <lineage>
        <taxon>Eukaryota</taxon>
        <taxon>Viridiplantae</taxon>
        <taxon>Streptophyta</taxon>
        <taxon>Embryophyta</taxon>
        <taxon>Tracheophyta</taxon>
        <taxon>Spermatophyta</taxon>
        <taxon>Magnoliopsida</taxon>
        <taxon>eudicotyledons</taxon>
        <taxon>Gunneridae</taxon>
        <taxon>Pentapetalae</taxon>
        <taxon>asterids</taxon>
        <taxon>lamiids</taxon>
        <taxon>Gentianales</taxon>
        <taxon>Rubiaceae</taxon>
        <taxon>Cinchonoideae</taxon>
        <taxon>Cinchoneae</taxon>
        <taxon>Cinchona</taxon>
    </lineage>
</organism>
<dbReference type="AlphaFoldDB" id="A0ABD2YMS7"/>
<dbReference type="EMBL" id="JBJUIK010000013">
    <property type="protein sequence ID" value="KAL3507152.1"/>
    <property type="molecule type" value="Genomic_DNA"/>
</dbReference>
<proteinExistence type="predicted"/>
<evidence type="ECO:0000256" key="1">
    <source>
        <dbReference type="SAM" id="MobiDB-lite"/>
    </source>
</evidence>
<keyword evidence="3" id="KW-1185">Reference proteome</keyword>
<comment type="caution">
    <text evidence="2">The sequence shown here is derived from an EMBL/GenBank/DDBJ whole genome shotgun (WGS) entry which is preliminary data.</text>
</comment>
<accession>A0ABD2YMS7</accession>
<evidence type="ECO:0000313" key="3">
    <source>
        <dbReference type="Proteomes" id="UP001630127"/>
    </source>
</evidence>
<reference evidence="2 3" key="1">
    <citation type="submission" date="2024-11" db="EMBL/GenBank/DDBJ databases">
        <title>A near-complete genome assembly of Cinchona calisaya.</title>
        <authorList>
            <person name="Lian D.C."/>
            <person name="Zhao X.W."/>
            <person name="Wei L."/>
        </authorList>
    </citation>
    <scope>NUCLEOTIDE SEQUENCE [LARGE SCALE GENOMIC DNA]</scope>
    <source>
        <tissue evidence="2">Nenye</tissue>
    </source>
</reference>
<sequence>MMPTQSVKGNAEVAQRMTSQTIQGTNEEIGEDLPRSNSLDSNLIKEHSKLFQLKKETHKDGDHTFSDFEGLESLVPDKAHRFQNGRTF</sequence>
<feature type="compositionally biased region" description="Polar residues" evidence="1">
    <location>
        <begin position="16"/>
        <end position="26"/>
    </location>
</feature>
<feature type="region of interest" description="Disordered" evidence="1">
    <location>
        <begin position="1"/>
        <end position="39"/>
    </location>
</feature>
<dbReference type="Proteomes" id="UP001630127">
    <property type="component" value="Unassembled WGS sequence"/>
</dbReference>